<keyword evidence="2" id="KW-0732">Signal</keyword>
<gene>
    <name evidence="3" type="ORF">QE440_001995</name>
</gene>
<comment type="caution">
    <text evidence="3">The sequence shown here is derived from an EMBL/GenBank/DDBJ whole genome shotgun (WGS) entry which is preliminary data.</text>
</comment>
<sequence length="167" mass="19381">MRASLLIAGLLLGTTAAAADLQSQINAVRQAELGQQAERRAEWEYRMREQQAAWQWEYDHWLAEKRRIEAARAAREAERRADKRRDQVYEDELRRLDIEERKLRLTQLKARTDRSGEFIDQELHGEAARTDEIQSRADANRNLSEGGKALMQSEGVAREKEAGSWFK</sequence>
<dbReference type="Pfam" id="PF17358">
    <property type="entry name" value="DUF5384"/>
    <property type="match status" value="1"/>
</dbReference>
<name>A0AAJ2EW63_9PSED</name>
<dbReference type="Proteomes" id="UP001268036">
    <property type="component" value="Unassembled WGS sequence"/>
</dbReference>
<dbReference type="EMBL" id="JAVJAF010000001">
    <property type="protein sequence ID" value="MDR6234254.1"/>
    <property type="molecule type" value="Genomic_DNA"/>
</dbReference>
<feature type="signal peptide" evidence="2">
    <location>
        <begin position="1"/>
        <end position="18"/>
    </location>
</feature>
<dbReference type="InterPro" id="IPR020231">
    <property type="entry name" value="Uncharacterised_YfgI"/>
</dbReference>
<feature type="chain" id="PRO_5042585944" evidence="2">
    <location>
        <begin position="19"/>
        <end position="167"/>
    </location>
</feature>
<protein>
    <submittedName>
        <fullName evidence="3">Uncharacterized protein</fullName>
    </submittedName>
</protein>
<proteinExistence type="predicted"/>
<evidence type="ECO:0000256" key="2">
    <source>
        <dbReference type="SAM" id="SignalP"/>
    </source>
</evidence>
<evidence type="ECO:0000313" key="3">
    <source>
        <dbReference type="EMBL" id="MDR6234254.1"/>
    </source>
</evidence>
<accession>A0AAJ2EW63</accession>
<feature type="compositionally biased region" description="Basic and acidic residues" evidence="1">
    <location>
        <begin position="120"/>
        <end position="139"/>
    </location>
</feature>
<dbReference type="AlphaFoldDB" id="A0AAJ2EW63"/>
<feature type="region of interest" description="Disordered" evidence="1">
    <location>
        <begin position="120"/>
        <end position="167"/>
    </location>
</feature>
<dbReference type="RefSeq" id="WP_309757864.1">
    <property type="nucleotide sequence ID" value="NZ_JAVJAF010000001.1"/>
</dbReference>
<evidence type="ECO:0000313" key="4">
    <source>
        <dbReference type="Proteomes" id="UP001268036"/>
    </source>
</evidence>
<feature type="compositionally biased region" description="Basic and acidic residues" evidence="1">
    <location>
        <begin position="156"/>
        <end position="167"/>
    </location>
</feature>
<reference evidence="3" key="1">
    <citation type="submission" date="2023-08" db="EMBL/GenBank/DDBJ databases">
        <title>Functional and genomic diversity of the sorghum phyllosphere microbiome.</title>
        <authorList>
            <person name="Shade A."/>
        </authorList>
    </citation>
    <scope>NUCLEOTIDE SEQUENCE</scope>
    <source>
        <strain evidence="3">SORGH_AS_0201</strain>
    </source>
</reference>
<organism evidence="3 4">
    <name type="scientific">Pseudomonas oryzihabitans</name>
    <dbReference type="NCBI Taxonomy" id="47885"/>
    <lineage>
        <taxon>Bacteria</taxon>
        <taxon>Pseudomonadati</taxon>
        <taxon>Pseudomonadota</taxon>
        <taxon>Gammaproteobacteria</taxon>
        <taxon>Pseudomonadales</taxon>
        <taxon>Pseudomonadaceae</taxon>
        <taxon>Pseudomonas</taxon>
    </lineage>
</organism>
<evidence type="ECO:0000256" key="1">
    <source>
        <dbReference type="SAM" id="MobiDB-lite"/>
    </source>
</evidence>